<dbReference type="PANTHER" id="PTHR15362">
    <property type="entry name" value="PHOSPHATIDYLINOSITOL SYNTHASE"/>
    <property type="match status" value="1"/>
</dbReference>
<comment type="similarity">
    <text evidence="4 18 19">Belongs to the CDP-alcohol phosphatidyltransferase class-I family.</text>
</comment>
<keyword evidence="10" id="KW-0460">Magnesium</keyword>
<evidence type="ECO:0000256" key="18">
    <source>
        <dbReference type="PIRNR" id="PIRNR000848"/>
    </source>
</evidence>
<proteinExistence type="inferred from homology"/>
<dbReference type="GO" id="GO:0005794">
    <property type="term" value="C:Golgi apparatus"/>
    <property type="evidence" value="ECO:0007669"/>
    <property type="project" value="TreeGrafter"/>
</dbReference>
<comment type="caution">
    <text evidence="21">The sequence shown here is derived from an EMBL/GenBank/DDBJ whole genome shotgun (WGS) entry which is preliminary data.</text>
</comment>
<evidence type="ECO:0000256" key="19">
    <source>
        <dbReference type="RuleBase" id="RU003750"/>
    </source>
</evidence>
<dbReference type="PIRSF" id="PIRSF000848">
    <property type="entry name" value="CDP_diag_ino_3_P"/>
    <property type="match status" value="1"/>
</dbReference>
<keyword evidence="7 18" id="KW-0808">Transferase</keyword>
<dbReference type="GO" id="GO:0016020">
    <property type="term" value="C:membrane"/>
    <property type="evidence" value="ECO:0007669"/>
    <property type="project" value="UniProtKB-SubCell"/>
</dbReference>
<comment type="cofactor">
    <cofactor evidence="2">
        <name>Mg(2+)</name>
        <dbReference type="ChEBI" id="CHEBI:18420"/>
    </cofactor>
</comment>
<comment type="catalytic activity">
    <reaction evidence="18">
        <text>a CDP-1,2-diacyl-sn-glycerol + myo-inositol = a 1,2-diacyl-sn-glycero-3-phospho-(1D-myo-inositol) + CMP + H(+)</text>
        <dbReference type="Rhea" id="RHEA:11580"/>
        <dbReference type="ChEBI" id="CHEBI:15378"/>
        <dbReference type="ChEBI" id="CHEBI:17268"/>
        <dbReference type="ChEBI" id="CHEBI:57880"/>
        <dbReference type="ChEBI" id="CHEBI:58332"/>
        <dbReference type="ChEBI" id="CHEBI:60377"/>
        <dbReference type="EC" id="2.7.8.11"/>
    </reaction>
</comment>
<dbReference type="InterPro" id="IPR000462">
    <property type="entry name" value="CDP-OH_P_trans"/>
</dbReference>
<dbReference type="InterPro" id="IPR048254">
    <property type="entry name" value="CDP_ALCOHOL_P_TRANSF_CS"/>
</dbReference>
<dbReference type="PROSITE" id="PS00379">
    <property type="entry name" value="CDP_ALCOHOL_P_TRANSF"/>
    <property type="match status" value="1"/>
</dbReference>
<evidence type="ECO:0000256" key="8">
    <source>
        <dbReference type="ARBA" id="ARBA00022692"/>
    </source>
</evidence>
<dbReference type="FunFam" id="1.20.120.1760:FF:000003">
    <property type="entry name" value="CDP-diacylglycerol--inositol 3-phosphatidyltransferase"/>
    <property type="match status" value="1"/>
</dbReference>
<evidence type="ECO:0000256" key="1">
    <source>
        <dbReference type="ARBA" id="ARBA00001936"/>
    </source>
</evidence>
<keyword evidence="13 18" id="KW-0472">Membrane</keyword>
<keyword evidence="11 20" id="KW-1133">Transmembrane helix</keyword>
<dbReference type="Pfam" id="PF01066">
    <property type="entry name" value="CDP-OH_P_transf"/>
    <property type="match status" value="1"/>
</dbReference>
<dbReference type="GO" id="GO:0046872">
    <property type="term" value="F:metal ion binding"/>
    <property type="evidence" value="ECO:0007669"/>
    <property type="project" value="UniProtKB-KW"/>
</dbReference>
<evidence type="ECO:0000256" key="13">
    <source>
        <dbReference type="ARBA" id="ARBA00023136"/>
    </source>
</evidence>
<keyword evidence="6 18" id="KW-0444">Lipid biosynthesis</keyword>
<dbReference type="OrthoDB" id="10251079at2759"/>
<dbReference type="InterPro" id="IPR014387">
    <property type="entry name" value="CDP_diag_ino_3_P_euk"/>
</dbReference>
<sequence>MSDNIFLFVPNLIGYARIILAFISFYYMPSDHIKATFCYLLSGLLDAVDGHAARFLNQGTKFGAMLDQLTDRCATMCLLVTLACFYPKWMILFQLSMTIDIASHWIHQQAALMQGKTSHKFIDAAANPVIRIYYTSRPVLFCMCAGNELFYSMLYLVYFTPGPTIIFGVGLFHILLYITTPVAIVKTLISLLQLYVACINIGIIDTNERAIEARKKK</sequence>
<comment type="cofactor">
    <cofactor evidence="1">
        <name>Mn(2+)</name>
        <dbReference type="ChEBI" id="CHEBI:29035"/>
    </cofactor>
</comment>
<dbReference type="GO" id="GO:0003881">
    <property type="term" value="F:CDP-diacylglycerol-inositol 3-phosphatidyltransferase activity"/>
    <property type="evidence" value="ECO:0007669"/>
    <property type="project" value="UniProtKB-UniRule"/>
</dbReference>
<reference evidence="21 22" key="1">
    <citation type="journal article" date="2019" name="Sci. Rep.">
        <title>Orb-weaving spider Araneus ventricosus genome elucidates the spidroin gene catalogue.</title>
        <authorList>
            <person name="Kono N."/>
            <person name="Nakamura H."/>
            <person name="Ohtoshi R."/>
            <person name="Moran D.A.P."/>
            <person name="Shinohara A."/>
            <person name="Yoshida Y."/>
            <person name="Fujiwara M."/>
            <person name="Mori M."/>
            <person name="Tomita M."/>
            <person name="Arakawa K."/>
        </authorList>
    </citation>
    <scope>NUCLEOTIDE SEQUENCE [LARGE SCALE GENOMIC DNA]</scope>
</reference>
<keyword evidence="14 18" id="KW-0594">Phospholipid biosynthesis</keyword>
<evidence type="ECO:0000256" key="7">
    <source>
        <dbReference type="ARBA" id="ARBA00022679"/>
    </source>
</evidence>
<evidence type="ECO:0000256" key="12">
    <source>
        <dbReference type="ARBA" id="ARBA00023098"/>
    </source>
</evidence>
<keyword evidence="12 18" id="KW-0443">Lipid metabolism</keyword>
<evidence type="ECO:0000256" key="11">
    <source>
        <dbReference type="ARBA" id="ARBA00022989"/>
    </source>
</evidence>
<accession>A0A4Y2P3Y0</accession>
<gene>
    <name evidence="21" type="primary">Cdipt_0</name>
    <name evidence="21" type="ORF">AVEN_272401_1</name>
</gene>
<dbReference type="Proteomes" id="UP000499080">
    <property type="component" value="Unassembled WGS sequence"/>
</dbReference>
<evidence type="ECO:0000256" key="5">
    <source>
        <dbReference type="ARBA" id="ARBA00013212"/>
    </source>
</evidence>
<dbReference type="GO" id="GO:0006661">
    <property type="term" value="P:phosphatidylinositol biosynthetic process"/>
    <property type="evidence" value="ECO:0007669"/>
    <property type="project" value="TreeGrafter"/>
</dbReference>
<protein>
    <recommendedName>
        <fullName evidence="17 18">CDP-diacylglycerol--inositol 3-phosphatidyltransferase</fullName>
        <ecNumber evidence="5 18">2.7.8.11</ecNumber>
    </recommendedName>
</protein>
<dbReference type="InterPro" id="IPR043130">
    <property type="entry name" value="CDP-OH_PTrfase_TM_dom"/>
</dbReference>
<evidence type="ECO:0000256" key="17">
    <source>
        <dbReference type="ARBA" id="ARBA00070582"/>
    </source>
</evidence>
<keyword evidence="8 20" id="KW-0812">Transmembrane</keyword>
<evidence type="ECO:0000256" key="16">
    <source>
        <dbReference type="ARBA" id="ARBA00023264"/>
    </source>
</evidence>
<dbReference type="Gene3D" id="1.20.120.1760">
    <property type="match status" value="1"/>
</dbReference>
<keyword evidence="22" id="KW-1185">Reference proteome</keyword>
<keyword evidence="9" id="KW-0479">Metal-binding</keyword>
<keyword evidence="15" id="KW-0464">Manganese</keyword>
<comment type="subcellular location">
    <subcellularLocation>
        <location evidence="3">Membrane</location>
        <topology evidence="3">Multi-pass membrane protein</topology>
    </subcellularLocation>
</comment>
<evidence type="ECO:0000256" key="4">
    <source>
        <dbReference type="ARBA" id="ARBA00010441"/>
    </source>
</evidence>
<evidence type="ECO:0000256" key="2">
    <source>
        <dbReference type="ARBA" id="ARBA00001946"/>
    </source>
</evidence>
<dbReference type="EMBL" id="BGPR01010417">
    <property type="protein sequence ID" value="GBN46051.1"/>
    <property type="molecule type" value="Genomic_DNA"/>
</dbReference>
<feature type="transmembrane region" description="Helical" evidence="20">
    <location>
        <begin position="6"/>
        <end position="27"/>
    </location>
</feature>
<dbReference type="PANTHER" id="PTHR15362:SF4">
    <property type="entry name" value="CDP-DIACYLGLYCEROL--INOSITOL 3-PHOSPHATIDYLTRANSFERASE"/>
    <property type="match status" value="1"/>
</dbReference>
<evidence type="ECO:0000313" key="22">
    <source>
        <dbReference type="Proteomes" id="UP000499080"/>
    </source>
</evidence>
<evidence type="ECO:0000256" key="10">
    <source>
        <dbReference type="ARBA" id="ARBA00022842"/>
    </source>
</evidence>
<evidence type="ECO:0000256" key="3">
    <source>
        <dbReference type="ARBA" id="ARBA00004141"/>
    </source>
</evidence>
<evidence type="ECO:0000256" key="14">
    <source>
        <dbReference type="ARBA" id="ARBA00023209"/>
    </source>
</evidence>
<evidence type="ECO:0000256" key="6">
    <source>
        <dbReference type="ARBA" id="ARBA00022516"/>
    </source>
</evidence>
<evidence type="ECO:0000256" key="9">
    <source>
        <dbReference type="ARBA" id="ARBA00022723"/>
    </source>
</evidence>
<dbReference type="AlphaFoldDB" id="A0A4Y2P3Y0"/>
<organism evidence="21 22">
    <name type="scientific">Araneus ventricosus</name>
    <name type="common">Orbweaver spider</name>
    <name type="synonym">Epeira ventricosa</name>
    <dbReference type="NCBI Taxonomy" id="182803"/>
    <lineage>
        <taxon>Eukaryota</taxon>
        <taxon>Metazoa</taxon>
        <taxon>Ecdysozoa</taxon>
        <taxon>Arthropoda</taxon>
        <taxon>Chelicerata</taxon>
        <taxon>Arachnida</taxon>
        <taxon>Araneae</taxon>
        <taxon>Araneomorphae</taxon>
        <taxon>Entelegynae</taxon>
        <taxon>Araneoidea</taxon>
        <taxon>Araneidae</taxon>
        <taxon>Araneus</taxon>
    </lineage>
</organism>
<dbReference type="EC" id="2.7.8.11" evidence="5 18"/>
<name>A0A4Y2P3Y0_ARAVE</name>
<evidence type="ECO:0000256" key="20">
    <source>
        <dbReference type="SAM" id="Phobius"/>
    </source>
</evidence>
<keyword evidence="16 18" id="KW-1208">Phospholipid metabolism</keyword>
<evidence type="ECO:0000256" key="15">
    <source>
        <dbReference type="ARBA" id="ARBA00023211"/>
    </source>
</evidence>
<evidence type="ECO:0000313" key="21">
    <source>
        <dbReference type="EMBL" id="GBN46051.1"/>
    </source>
</evidence>
<feature type="transmembrane region" description="Helical" evidence="20">
    <location>
        <begin position="165"/>
        <end position="185"/>
    </location>
</feature>